<dbReference type="InterPro" id="IPR005814">
    <property type="entry name" value="Aminotrans_3"/>
</dbReference>
<sequence>MLKVEQSLEKLAESKKYLAGGVSSSLRSSMLPTPLFVERAKGTEIWDIDGNKYIDYLLAYGPLILGHANSKLTDNINNALKFGSTYGLQHQGEIDLAMRITELLPSADRVSFSGSGTEAVMLALRLAREYTGRQKIIRFQGHFHGWSDSIFTSFPTPDMTESKNSNGLGVSPGTGGQSQKGLEDIIVIDWNNVDCLESTLEQYGNEIAAIITEPVMCNSGCIVPKQGYMEKMRELTSKLGIVLIFDEVITGFRISPGGAQQRFGIIPDLTTIGKSLGGGIAVSGVAGKESIMRLIENGTVNHLGTLNGNNVATAAALTVIDELTRDNSNKLIKMEETTNLIVKGIRNLLDQHHVTGLINHIGPVFHMMFIDEESVTDFSTFQKRDAEKYTQFASLLLEEGVLVRPSGLWYISALHGQKEVENTLEAVDRALKKLVRT</sequence>
<keyword evidence="4" id="KW-0032">Aminotransferase</keyword>
<dbReference type="PROSITE" id="PS00600">
    <property type="entry name" value="AA_TRANSFER_CLASS_3"/>
    <property type="match status" value="1"/>
</dbReference>
<dbReference type="PANTHER" id="PTHR43713">
    <property type="entry name" value="GLUTAMATE-1-SEMIALDEHYDE 2,1-AMINOMUTASE"/>
    <property type="match status" value="1"/>
</dbReference>
<dbReference type="InterPro" id="IPR015424">
    <property type="entry name" value="PyrdxlP-dep_Trfase"/>
</dbReference>
<comment type="similarity">
    <text evidence="3">Belongs to the class-III pyridoxal-phosphate-dependent aminotransferase family.</text>
</comment>
<dbReference type="CDD" id="cd00610">
    <property type="entry name" value="OAT_like"/>
    <property type="match status" value="1"/>
</dbReference>
<dbReference type="GO" id="GO:0008483">
    <property type="term" value="F:transaminase activity"/>
    <property type="evidence" value="ECO:0007669"/>
    <property type="project" value="UniProtKB-KW"/>
</dbReference>
<gene>
    <name evidence="4" type="ORF">AB4Y30_10750</name>
</gene>
<dbReference type="InterPro" id="IPR049704">
    <property type="entry name" value="Aminotrans_3_PPA_site"/>
</dbReference>
<keyword evidence="2 3" id="KW-0663">Pyridoxal phosphate</keyword>
<dbReference type="Gene3D" id="3.90.1150.10">
    <property type="entry name" value="Aspartate Aminotransferase, domain 1"/>
    <property type="match status" value="1"/>
</dbReference>
<dbReference type="InterPro" id="IPR015421">
    <property type="entry name" value="PyrdxlP-dep_Trfase_major"/>
</dbReference>
<dbReference type="Pfam" id="PF00202">
    <property type="entry name" value="Aminotran_3"/>
    <property type="match status" value="1"/>
</dbReference>
<evidence type="ECO:0000256" key="1">
    <source>
        <dbReference type="ARBA" id="ARBA00001933"/>
    </source>
</evidence>
<comment type="cofactor">
    <cofactor evidence="1">
        <name>pyridoxal 5'-phosphate</name>
        <dbReference type="ChEBI" id="CHEBI:597326"/>
    </cofactor>
</comment>
<evidence type="ECO:0000313" key="4">
    <source>
        <dbReference type="EMBL" id="XDK31506.1"/>
    </source>
</evidence>
<dbReference type="PANTHER" id="PTHR43713:SF3">
    <property type="entry name" value="GLUTAMATE-1-SEMIALDEHYDE 2,1-AMINOMUTASE 1, CHLOROPLASTIC-RELATED"/>
    <property type="match status" value="1"/>
</dbReference>
<name>A0AB39HN90_9BACI</name>
<proteinExistence type="inferred from homology"/>
<dbReference type="InterPro" id="IPR015422">
    <property type="entry name" value="PyrdxlP-dep_Trfase_small"/>
</dbReference>
<dbReference type="Gene3D" id="3.40.640.10">
    <property type="entry name" value="Type I PLP-dependent aspartate aminotransferase-like (Major domain)"/>
    <property type="match status" value="1"/>
</dbReference>
<reference evidence="4" key="1">
    <citation type="submission" date="2024-07" db="EMBL/GenBank/DDBJ databases">
        <title>Halotolerant mesophilic bacterium Ornithinibacillus sp. 4-3, sp. nov., isolated from soil.</title>
        <authorList>
            <person name="Sidarenka A.V."/>
            <person name="Guliayeva D.E."/>
            <person name="Leanovich S.I."/>
            <person name="Hileuskaya K.S."/>
            <person name="Akhremchuk A.E."/>
            <person name="Sikolenko M.A."/>
            <person name="Valentovich L.N."/>
        </authorList>
    </citation>
    <scope>NUCLEOTIDE SEQUENCE</scope>
    <source>
        <strain evidence="4">4-3</strain>
    </source>
</reference>
<evidence type="ECO:0000256" key="3">
    <source>
        <dbReference type="RuleBase" id="RU003560"/>
    </source>
</evidence>
<dbReference type="EMBL" id="CP162599">
    <property type="protein sequence ID" value="XDK31506.1"/>
    <property type="molecule type" value="Genomic_DNA"/>
</dbReference>
<dbReference type="RefSeq" id="WP_368652233.1">
    <property type="nucleotide sequence ID" value="NZ_CP162599.1"/>
</dbReference>
<keyword evidence="4" id="KW-0808">Transferase</keyword>
<accession>A0AB39HN90</accession>
<dbReference type="AlphaFoldDB" id="A0AB39HN90"/>
<evidence type="ECO:0000256" key="2">
    <source>
        <dbReference type="ARBA" id="ARBA00022898"/>
    </source>
</evidence>
<protein>
    <submittedName>
        <fullName evidence="4">Aspartate aminotransferase family protein</fullName>
    </submittedName>
</protein>
<dbReference type="GO" id="GO:0030170">
    <property type="term" value="F:pyridoxal phosphate binding"/>
    <property type="evidence" value="ECO:0007669"/>
    <property type="project" value="InterPro"/>
</dbReference>
<dbReference type="SUPFAM" id="SSF53383">
    <property type="entry name" value="PLP-dependent transferases"/>
    <property type="match status" value="1"/>
</dbReference>
<organism evidence="4">
    <name type="scientific">Ornithinibacillus sp. 4-3</name>
    <dbReference type="NCBI Taxonomy" id="3231488"/>
    <lineage>
        <taxon>Bacteria</taxon>
        <taxon>Bacillati</taxon>
        <taxon>Bacillota</taxon>
        <taxon>Bacilli</taxon>
        <taxon>Bacillales</taxon>
        <taxon>Bacillaceae</taxon>
        <taxon>Ornithinibacillus</taxon>
    </lineage>
</organism>